<sequence>MKKIMVLGAAMCIALSFTGCKSSESAYRKAYDKAQAQDQALKNDNAQSQNTNTDTDVPVVSPLEQKSADQTAVVDNNDNIPVRHENVSYAGGAALKAYSVVIGSYSIKANADDLLSRLQRAGYNPSMAIADINGTTFYRVISATADSKGDAARSRDAIKGTQFNPKGDAWILAK</sequence>
<accession>A0A9R1C9N8</accession>
<feature type="region of interest" description="Disordered" evidence="1">
    <location>
        <begin position="38"/>
        <end position="58"/>
    </location>
</feature>
<dbReference type="Pfam" id="PF05036">
    <property type="entry name" value="SPOR"/>
    <property type="match status" value="1"/>
</dbReference>
<dbReference type="AlphaFoldDB" id="A0A9R1C9N8"/>
<keyword evidence="4" id="KW-1185">Reference proteome</keyword>
<dbReference type="InterPro" id="IPR036680">
    <property type="entry name" value="SPOR-like_sf"/>
</dbReference>
<dbReference type="EMBL" id="BPUB01000001">
    <property type="protein sequence ID" value="GJG58539.1"/>
    <property type="molecule type" value="Genomic_DNA"/>
</dbReference>
<dbReference type="PROSITE" id="PS51724">
    <property type="entry name" value="SPOR"/>
    <property type="match status" value="1"/>
</dbReference>
<proteinExistence type="predicted"/>
<comment type="caution">
    <text evidence="3">The sequence shown here is derived from an EMBL/GenBank/DDBJ whole genome shotgun (WGS) entry which is preliminary data.</text>
</comment>
<evidence type="ECO:0000259" key="2">
    <source>
        <dbReference type="PROSITE" id="PS51724"/>
    </source>
</evidence>
<dbReference type="Proteomes" id="UP000825483">
    <property type="component" value="Unassembled WGS sequence"/>
</dbReference>
<evidence type="ECO:0000313" key="4">
    <source>
        <dbReference type="Proteomes" id="UP000825483"/>
    </source>
</evidence>
<dbReference type="Gene3D" id="3.30.70.1070">
    <property type="entry name" value="Sporulation related repeat"/>
    <property type="match status" value="1"/>
</dbReference>
<reference evidence="3" key="1">
    <citation type="journal article" date="2022" name="Int. J. Syst. Evol. Microbiol.">
        <title>Prevotella lacticifex sp. nov., isolated from the rumen of cows.</title>
        <authorList>
            <person name="Shinkai T."/>
            <person name="Ikeyama N."/>
            <person name="Kumagai M."/>
            <person name="Ohmori H."/>
            <person name="Sakamoto M."/>
            <person name="Ohkuma M."/>
            <person name="Mitsumori M."/>
        </authorList>
    </citation>
    <scope>NUCLEOTIDE SEQUENCE</scope>
    <source>
        <strain evidence="3">R5076</strain>
    </source>
</reference>
<keyword evidence="3" id="KW-0132">Cell division</keyword>
<protein>
    <submittedName>
        <fullName evidence="3">Cell division protein</fullName>
    </submittedName>
</protein>
<keyword evidence="3" id="KW-0131">Cell cycle</keyword>
<gene>
    <name evidence="3" type="ORF">PRLR5076_13900</name>
</gene>
<name>A0A9R1C9N8_9BACT</name>
<feature type="domain" description="SPOR" evidence="2">
    <location>
        <begin position="92"/>
        <end position="174"/>
    </location>
</feature>
<dbReference type="GO" id="GO:0051301">
    <property type="term" value="P:cell division"/>
    <property type="evidence" value="ECO:0007669"/>
    <property type="project" value="UniProtKB-KW"/>
</dbReference>
<dbReference type="PROSITE" id="PS51257">
    <property type="entry name" value="PROKAR_LIPOPROTEIN"/>
    <property type="match status" value="1"/>
</dbReference>
<evidence type="ECO:0000256" key="1">
    <source>
        <dbReference type="SAM" id="MobiDB-lite"/>
    </source>
</evidence>
<dbReference type="InterPro" id="IPR007730">
    <property type="entry name" value="SPOR-like_dom"/>
</dbReference>
<dbReference type="GO" id="GO:0042834">
    <property type="term" value="F:peptidoglycan binding"/>
    <property type="evidence" value="ECO:0007669"/>
    <property type="project" value="InterPro"/>
</dbReference>
<dbReference type="RefSeq" id="WP_223926219.1">
    <property type="nucleotide sequence ID" value="NZ_BPTU01000001.1"/>
</dbReference>
<dbReference type="GeneID" id="72467424"/>
<dbReference type="SUPFAM" id="SSF110997">
    <property type="entry name" value="Sporulation related repeat"/>
    <property type="match status" value="1"/>
</dbReference>
<feature type="compositionally biased region" description="Low complexity" evidence="1">
    <location>
        <begin position="38"/>
        <end position="47"/>
    </location>
</feature>
<evidence type="ECO:0000313" key="3">
    <source>
        <dbReference type="EMBL" id="GJG58539.1"/>
    </source>
</evidence>
<organism evidence="3 4">
    <name type="scientific">Prevotella lacticifex</name>
    <dbReference type="NCBI Taxonomy" id="2854755"/>
    <lineage>
        <taxon>Bacteria</taxon>
        <taxon>Pseudomonadati</taxon>
        <taxon>Bacteroidota</taxon>
        <taxon>Bacteroidia</taxon>
        <taxon>Bacteroidales</taxon>
        <taxon>Prevotellaceae</taxon>
        <taxon>Prevotella</taxon>
    </lineage>
</organism>